<organism evidence="3 4">
    <name type="scientific">Pedobacter kyonggii</name>
    <dbReference type="NCBI Taxonomy" id="1926871"/>
    <lineage>
        <taxon>Bacteria</taxon>
        <taxon>Pseudomonadati</taxon>
        <taxon>Bacteroidota</taxon>
        <taxon>Sphingobacteriia</taxon>
        <taxon>Sphingobacteriales</taxon>
        <taxon>Sphingobacteriaceae</taxon>
        <taxon>Pedobacter</taxon>
    </lineage>
</organism>
<dbReference type="Gene3D" id="2.60.40.1120">
    <property type="entry name" value="Carboxypeptidase-like, regulatory domain"/>
    <property type="match status" value="1"/>
</dbReference>
<dbReference type="EMBL" id="SIXF01000004">
    <property type="protein sequence ID" value="TBO43578.1"/>
    <property type="molecule type" value="Genomic_DNA"/>
</dbReference>
<feature type="domain" description="DUF3823" evidence="2">
    <location>
        <begin position="119"/>
        <end position="225"/>
    </location>
</feature>
<dbReference type="Pfam" id="PF12866">
    <property type="entry name" value="DUF3823"/>
    <property type="match status" value="1"/>
</dbReference>
<dbReference type="Pfam" id="PF18003">
    <property type="entry name" value="DUF3823_C"/>
    <property type="match status" value="1"/>
</dbReference>
<dbReference type="OrthoDB" id="1433240at2"/>
<evidence type="ECO:0000313" key="4">
    <source>
        <dbReference type="Proteomes" id="UP000291819"/>
    </source>
</evidence>
<evidence type="ECO:0000259" key="1">
    <source>
        <dbReference type="Pfam" id="PF12866"/>
    </source>
</evidence>
<reference evidence="3 4" key="1">
    <citation type="submission" date="2019-02" db="EMBL/GenBank/DDBJ databases">
        <title>Pedobacter kyonggii whole genome sequence analysis.</title>
        <authorList>
            <person name="Dahal R.H."/>
        </authorList>
    </citation>
    <scope>NUCLEOTIDE SEQUENCE [LARGE SCALE GENOMIC DNA]</scope>
    <source>
        <strain evidence="3 4">K-4-11-1</strain>
    </source>
</reference>
<evidence type="ECO:0000313" key="3">
    <source>
        <dbReference type="EMBL" id="TBO43578.1"/>
    </source>
</evidence>
<dbReference type="AlphaFoldDB" id="A0A4Q9HGJ6"/>
<dbReference type="InterPro" id="IPR041186">
    <property type="entry name" value="DUF3823_C"/>
</dbReference>
<keyword evidence="4" id="KW-1185">Reference proteome</keyword>
<feature type="domain" description="DUF3823" evidence="1">
    <location>
        <begin position="29"/>
        <end position="115"/>
    </location>
</feature>
<comment type="caution">
    <text evidence="3">The sequence shown here is derived from an EMBL/GenBank/DDBJ whole genome shotgun (WGS) entry which is preliminary data.</text>
</comment>
<dbReference type="InterPro" id="IPR024278">
    <property type="entry name" value="DUF3823_N"/>
</dbReference>
<dbReference type="PROSITE" id="PS51257">
    <property type="entry name" value="PROKAR_LIPOPROTEIN"/>
    <property type="match status" value="1"/>
</dbReference>
<dbReference type="Gene3D" id="2.60.40.2060">
    <property type="match status" value="1"/>
</dbReference>
<protein>
    <submittedName>
        <fullName evidence="3">DUF3823 domain-containing protein</fullName>
    </submittedName>
</protein>
<dbReference type="RefSeq" id="WP_131029226.1">
    <property type="nucleotide sequence ID" value="NZ_SIXF01000004.1"/>
</dbReference>
<proteinExistence type="predicted"/>
<accession>A0A4Q9HGJ6</accession>
<sequence>MKQLIYSIIIFLAIGLSSCEYDNYEPPKSELNGRILFEGKPVGIRQGISVLQLTQPGFETVTPINVNVKQDGTFSSMLFDGDYKLVQVAGNGPWEAASTTIDVSVNGSTSIDVQVRPYFSINNVSFVVENNVVKSSCLLVNNVAGRQLERISLILGKTTIVDDPTKLVPNPTDPLSTKVGTGLNLLQPILLSQNLAVSPLTTTPFLYARIAVKVVGVPELLYSNVFPVKS</sequence>
<dbReference type="Proteomes" id="UP000291819">
    <property type="component" value="Unassembled WGS sequence"/>
</dbReference>
<evidence type="ECO:0000259" key="2">
    <source>
        <dbReference type="Pfam" id="PF18003"/>
    </source>
</evidence>
<name>A0A4Q9HGJ6_9SPHI</name>
<gene>
    <name evidence="3" type="ORF">EYS08_06385</name>
</gene>